<dbReference type="Pfam" id="PF16859">
    <property type="entry name" value="TetR_C_11"/>
    <property type="match status" value="1"/>
</dbReference>
<sequence>MQPAEPVQSAARPVGRGAKVRAAVHAATLAELLDKGYAALSVEDIAQRAGVHKTTVYRRWVDRDSLLVDALADHLATDLPVPNTGAIETDLRALARSLVQMFTSSTGQAILAAMFTGAAHLPEIAAARRHVFDDRLTRGEPVVARAIERGELPRDTDAAELLKTLAAPIYLRLLITAEPVNEATADQAVRVTLAAARAGALRPARVSKAATG</sequence>
<name>A0ABN3HAF7_9ACTN</name>
<dbReference type="PROSITE" id="PS50977">
    <property type="entry name" value="HTH_TETR_2"/>
    <property type="match status" value="1"/>
</dbReference>
<comment type="caution">
    <text evidence="6">The sequence shown here is derived from an EMBL/GenBank/DDBJ whole genome shotgun (WGS) entry which is preliminary data.</text>
</comment>
<dbReference type="Gene3D" id="1.10.357.10">
    <property type="entry name" value="Tetracycline Repressor, domain 2"/>
    <property type="match status" value="1"/>
</dbReference>
<dbReference type="Proteomes" id="UP001501444">
    <property type="component" value="Unassembled WGS sequence"/>
</dbReference>
<protein>
    <submittedName>
        <fullName evidence="6">TetR/AcrR family transcriptional regulator</fullName>
    </submittedName>
</protein>
<dbReference type="PANTHER" id="PTHR30055">
    <property type="entry name" value="HTH-TYPE TRANSCRIPTIONAL REGULATOR RUTR"/>
    <property type="match status" value="1"/>
</dbReference>
<organism evidence="6 7">
    <name type="scientific">Dactylosporangium salmoneum</name>
    <dbReference type="NCBI Taxonomy" id="53361"/>
    <lineage>
        <taxon>Bacteria</taxon>
        <taxon>Bacillati</taxon>
        <taxon>Actinomycetota</taxon>
        <taxon>Actinomycetes</taxon>
        <taxon>Micromonosporales</taxon>
        <taxon>Micromonosporaceae</taxon>
        <taxon>Dactylosporangium</taxon>
    </lineage>
</organism>
<evidence type="ECO:0000256" key="4">
    <source>
        <dbReference type="PROSITE-ProRule" id="PRU00335"/>
    </source>
</evidence>
<dbReference type="RefSeq" id="WP_344617362.1">
    <property type="nucleotide sequence ID" value="NZ_BAAARV010000074.1"/>
</dbReference>
<evidence type="ECO:0000313" key="6">
    <source>
        <dbReference type="EMBL" id="GAA2372636.1"/>
    </source>
</evidence>
<keyword evidence="7" id="KW-1185">Reference proteome</keyword>
<keyword evidence="1" id="KW-0805">Transcription regulation</keyword>
<dbReference type="SUPFAM" id="SSF48498">
    <property type="entry name" value="Tetracyclin repressor-like, C-terminal domain"/>
    <property type="match status" value="1"/>
</dbReference>
<dbReference type="PANTHER" id="PTHR30055:SF148">
    <property type="entry name" value="TETR-FAMILY TRANSCRIPTIONAL REGULATOR"/>
    <property type="match status" value="1"/>
</dbReference>
<evidence type="ECO:0000313" key="7">
    <source>
        <dbReference type="Proteomes" id="UP001501444"/>
    </source>
</evidence>
<dbReference type="InterPro" id="IPR036271">
    <property type="entry name" value="Tet_transcr_reg_TetR-rel_C_sf"/>
</dbReference>
<feature type="DNA-binding region" description="H-T-H motif" evidence="4">
    <location>
        <begin position="41"/>
        <end position="60"/>
    </location>
</feature>
<accession>A0ABN3HAF7</accession>
<dbReference type="Gene3D" id="1.10.10.60">
    <property type="entry name" value="Homeodomain-like"/>
    <property type="match status" value="1"/>
</dbReference>
<reference evidence="6 7" key="1">
    <citation type="journal article" date="2019" name="Int. J. Syst. Evol. Microbiol.">
        <title>The Global Catalogue of Microorganisms (GCM) 10K type strain sequencing project: providing services to taxonomists for standard genome sequencing and annotation.</title>
        <authorList>
            <consortium name="The Broad Institute Genomics Platform"/>
            <consortium name="The Broad Institute Genome Sequencing Center for Infectious Disease"/>
            <person name="Wu L."/>
            <person name="Ma J."/>
        </authorList>
    </citation>
    <scope>NUCLEOTIDE SEQUENCE [LARGE SCALE GENOMIC DNA]</scope>
    <source>
        <strain evidence="6 7">JCM 3272</strain>
    </source>
</reference>
<dbReference type="Pfam" id="PF00440">
    <property type="entry name" value="TetR_N"/>
    <property type="match status" value="1"/>
</dbReference>
<keyword evidence="3" id="KW-0804">Transcription</keyword>
<keyword evidence="2 4" id="KW-0238">DNA-binding</keyword>
<dbReference type="SUPFAM" id="SSF46689">
    <property type="entry name" value="Homeodomain-like"/>
    <property type="match status" value="1"/>
</dbReference>
<feature type="domain" description="HTH tetR-type" evidence="5">
    <location>
        <begin position="18"/>
        <end position="78"/>
    </location>
</feature>
<dbReference type="InterPro" id="IPR009057">
    <property type="entry name" value="Homeodomain-like_sf"/>
</dbReference>
<dbReference type="InterPro" id="IPR001647">
    <property type="entry name" value="HTH_TetR"/>
</dbReference>
<evidence type="ECO:0000256" key="1">
    <source>
        <dbReference type="ARBA" id="ARBA00023015"/>
    </source>
</evidence>
<dbReference type="EMBL" id="BAAARV010000074">
    <property type="protein sequence ID" value="GAA2372636.1"/>
    <property type="molecule type" value="Genomic_DNA"/>
</dbReference>
<evidence type="ECO:0000256" key="2">
    <source>
        <dbReference type="ARBA" id="ARBA00023125"/>
    </source>
</evidence>
<proteinExistence type="predicted"/>
<gene>
    <name evidence="6" type="ORF">GCM10010170_074940</name>
</gene>
<evidence type="ECO:0000259" key="5">
    <source>
        <dbReference type="PROSITE" id="PS50977"/>
    </source>
</evidence>
<dbReference type="InterPro" id="IPR011075">
    <property type="entry name" value="TetR_C"/>
</dbReference>
<dbReference type="InterPro" id="IPR050109">
    <property type="entry name" value="HTH-type_TetR-like_transc_reg"/>
</dbReference>
<evidence type="ECO:0000256" key="3">
    <source>
        <dbReference type="ARBA" id="ARBA00023163"/>
    </source>
</evidence>